<dbReference type="InterPro" id="IPR020915">
    <property type="entry name" value="UPF0311"/>
</dbReference>
<dbReference type="Gene3D" id="2.40.160.20">
    <property type="match status" value="1"/>
</dbReference>
<gene>
    <name evidence="1" type="ORF">UFOPK4345_00415</name>
</gene>
<dbReference type="PANTHER" id="PTHR37315:SF1">
    <property type="entry name" value="UPF0311 PROTEIN BLR7842"/>
    <property type="match status" value="1"/>
</dbReference>
<accession>A0A6J7UBW7</accession>
<sequence length="133" mass="14401">MGVMRVKLGELADVGVGPKGNRMIRNVLSIELKSEKLNATLANVGAADWLNVNDDVSALDVRLTLKTDDGEFIHVEYQGRSDPTTGLIATAPTFQTGSEKYKWLNKVQAVAAGNVNVATGDLVYHLYEVKVTI</sequence>
<dbReference type="EMBL" id="CAFBQV010000045">
    <property type="protein sequence ID" value="CAB5062017.1"/>
    <property type="molecule type" value="Genomic_DNA"/>
</dbReference>
<name>A0A6J7UBW7_9ZZZZ</name>
<dbReference type="Pfam" id="PF11578">
    <property type="entry name" value="DUF3237"/>
    <property type="match status" value="2"/>
</dbReference>
<protein>
    <submittedName>
        <fullName evidence="1">Unannotated protein</fullName>
    </submittedName>
</protein>
<dbReference type="AlphaFoldDB" id="A0A6J7UBW7"/>
<reference evidence="1" key="1">
    <citation type="submission" date="2020-05" db="EMBL/GenBank/DDBJ databases">
        <authorList>
            <person name="Chiriac C."/>
            <person name="Salcher M."/>
            <person name="Ghai R."/>
            <person name="Kavagutti S V."/>
        </authorList>
    </citation>
    <scope>NUCLEOTIDE SEQUENCE</scope>
</reference>
<evidence type="ECO:0000313" key="1">
    <source>
        <dbReference type="EMBL" id="CAB5062017.1"/>
    </source>
</evidence>
<proteinExistence type="predicted"/>
<dbReference type="PANTHER" id="PTHR37315">
    <property type="entry name" value="UPF0311 PROTEIN BLR7842"/>
    <property type="match status" value="1"/>
</dbReference>
<organism evidence="1">
    <name type="scientific">freshwater metagenome</name>
    <dbReference type="NCBI Taxonomy" id="449393"/>
    <lineage>
        <taxon>unclassified sequences</taxon>
        <taxon>metagenomes</taxon>
        <taxon>ecological metagenomes</taxon>
    </lineage>
</organism>